<sequence length="250" mass="26812">MSLNGKVAFVTGGGKNLGADIARELAALGASLALHYNSPSSEVESKQTAKELVSAYPNIKVKLYQADLTSASAIESIFAAVEKDFGRIDIVINTIGKVLKKPITEITEKEYDDMFAINSKSAFFILKESAKHVADGGKIVTIATSLLAAFTGYYTSYAGSKAPVEHFTRGAAKELQSRGISVNVVAPGPMDTPFFYPAETDQTVAYHKSQAMGNRLTDTKDIAPIVRFLVTEGGWINGQTIFPNGGYTTR</sequence>
<dbReference type="InterPro" id="IPR002347">
    <property type="entry name" value="SDR_fam"/>
</dbReference>
<evidence type="ECO:0000313" key="3">
    <source>
        <dbReference type="EMBL" id="CAK7272931.1"/>
    </source>
</evidence>
<evidence type="ECO:0000313" key="4">
    <source>
        <dbReference type="Proteomes" id="UP001642501"/>
    </source>
</evidence>
<evidence type="ECO:0008006" key="5">
    <source>
        <dbReference type="Google" id="ProtNLM"/>
    </source>
</evidence>
<keyword evidence="4" id="KW-1185">Reference proteome</keyword>
<evidence type="ECO:0000256" key="2">
    <source>
        <dbReference type="ARBA" id="ARBA00023002"/>
    </source>
</evidence>
<dbReference type="Gene3D" id="3.40.50.720">
    <property type="entry name" value="NAD(P)-binding Rossmann-like Domain"/>
    <property type="match status" value="1"/>
</dbReference>
<dbReference type="InterPro" id="IPR036291">
    <property type="entry name" value="NAD(P)-bd_dom_sf"/>
</dbReference>
<proteinExistence type="inferred from homology"/>
<name>A0ABP0DXA8_9PEZI</name>
<dbReference type="PRINTS" id="PR00080">
    <property type="entry name" value="SDRFAMILY"/>
</dbReference>
<protein>
    <recommendedName>
        <fullName evidence="5">Short chain dehydrogenase</fullName>
    </recommendedName>
</protein>
<dbReference type="PRINTS" id="PR00081">
    <property type="entry name" value="GDHRDH"/>
</dbReference>
<comment type="caution">
    <text evidence="3">The sequence shown here is derived from an EMBL/GenBank/DDBJ whole genome shotgun (WGS) entry which is preliminary data.</text>
</comment>
<dbReference type="PANTHER" id="PTHR48107:SF7">
    <property type="entry name" value="RE15974P"/>
    <property type="match status" value="1"/>
</dbReference>
<dbReference type="SUPFAM" id="SSF51735">
    <property type="entry name" value="NAD(P)-binding Rossmann-fold domains"/>
    <property type="match status" value="1"/>
</dbReference>
<accession>A0ABP0DXA8</accession>
<gene>
    <name evidence="3" type="ORF">SEPCBS57363_005396</name>
</gene>
<dbReference type="EMBL" id="CAWUOM010000119">
    <property type="protein sequence ID" value="CAK7272931.1"/>
    <property type="molecule type" value="Genomic_DNA"/>
</dbReference>
<evidence type="ECO:0000256" key="1">
    <source>
        <dbReference type="ARBA" id="ARBA00006484"/>
    </source>
</evidence>
<dbReference type="NCBIfam" id="NF009385">
    <property type="entry name" value="PRK12744.1"/>
    <property type="match status" value="1"/>
</dbReference>
<organism evidence="3 4">
    <name type="scientific">Sporothrix epigloea</name>
    <dbReference type="NCBI Taxonomy" id="1892477"/>
    <lineage>
        <taxon>Eukaryota</taxon>
        <taxon>Fungi</taxon>
        <taxon>Dikarya</taxon>
        <taxon>Ascomycota</taxon>
        <taxon>Pezizomycotina</taxon>
        <taxon>Sordariomycetes</taxon>
        <taxon>Sordariomycetidae</taxon>
        <taxon>Ophiostomatales</taxon>
        <taxon>Ophiostomataceae</taxon>
        <taxon>Sporothrix</taxon>
    </lineage>
</organism>
<dbReference type="Pfam" id="PF13561">
    <property type="entry name" value="adh_short_C2"/>
    <property type="match status" value="1"/>
</dbReference>
<dbReference type="PANTHER" id="PTHR48107">
    <property type="entry name" value="NADPH-DEPENDENT ALDEHYDE REDUCTASE-LIKE PROTEIN, CHLOROPLASTIC-RELATED"/>
    <property type="match status" value="1"/>
</dbReference>
<keyword evidence="2" id="KW-0560">Oxidoreductase</keyword>
<comment type="similarity">
    <text evidence="1">Belongs to the short-chain dehydrogenases/reductases (SDR) family.</text>
</comment>
<dbReference type="Proteomes" id="UP001642501">
    <property type="component" value="Unassembled WGS sequence"/>
</dbReference>
<reference evidence="3 4" key="1">
    <citation type="submission" date="2024-01" db="EMBL/GenBank/DDBJ databases">
        <authorList>
            <person name="Allen C."/>
            <person name="Tagirdzhanova G."/>
        </authorList>
    </citation>
    <scope>NUCLEOTIDE SEQUENCE [LARGE SCALE GENOMIC DNA]</scope>
    <source>
        <strain evidence="3 4">CBS 573.63</strain>
    </source>
</reference>